<dbReference type="AlphaFoldDB" id="A0A3T0E6P0"/>
<organism evidence="1 2">
    <name type="scientific">Glycocaulis alkaliphilus</name>
    <dbReference type="NCBI Taxonomy" id="1434191"/>
    <lineage>
        <taxon>Bacteria</taxon>
        <taxon>Pseudomonadati</taxon>
        <taxon>Pseudomonadota</taxon>
        <taxon>Alphaproteobacteria</taxon>
        <taxon>Maricaulales</taxon>
        <taxon>Maricaulaceae</taxon>
        <taxon>Glycocaulis</taxon>
    </lineage>
</organism>
<evidence type="ECO:0000313" key="1">
    <source>
        <dbReference type="EMBL" id="AZU02930.1"/>
    </source>
</evidence>
<keyword evidence="2" id="KW-1185">Reference proteome</keyword>
<accession>A0A3T0E6P0</accession>
<dbReference type="Proteomes" id="UP000286954">
    <property type="component" value="Chromosome"/>
</dbReference>
<reference evidence="1 2" key="1">
    <citation type="submission" date="2016-12" db="EMBL/GenBank/DDBJ databases">
        <title>The genome of dimorphic prosthecate Glycocaulis alkaliphilus 6b-8t, isolated from crude oil dictates its adaptability in petroleum environments.</title>
        <authorList>
            <person name="Wu X.-L."/>
            <person name="Geng S."/>
        </authorList>
    </citation>
    <scope>NUCLEOTIDE SEQUENCE [LARGE SCALE GENOMIC DNA]</scope>
    <source>
        <strain evidence="1 2">6B-8</strain>
    </source>
</reference>
<dbReference type="PANTHER" id="PTHR47755">
    <property type="entry name" value="CELL DIVISION PROTEIN FTSX"/>
    <property type="match status" value="1"/>
</dbReference>
<sequence length="296" mass="30331">MTKPRRSAPLLPGEAGRDLPLLAVCAILVFLACLSVIGAAGAWRAASGWSDQLASEMTLQVLPGEEDDGDEAARQAGALASGLPGVLGTEVRSRSASLALLRPWLGNTSLPDDFPLPRLVTLQIDPENRPAPGAVDALFADAPYRVIVDDNRLWAGAIARASATVRYFAIALVALVCGAAAAVIVFAARAALSMRRDVAEALHLVGAPDGFITALFQERFFMLGLKAGAAGSVLALLAAGALNLAGGSAASLFFLPSLAPGWGVVVIVPVAALVSGLISALAARLTVTAGLKARWP</sequence>
<gene>
    <name evidence="1" type="ORF">X907_0382</name>
</gene>
<dbReference type="OrthoDB" id="9814843at2"/>
<dbReference type="RefSeq" id="WP_127565370.1">
    <property type="nucleotide sequence ID" value="NZ_BMFB01000006.1"/>
</dbReference>
<evidence type="ECO:0000313" key="2">
    <source>
        <dbReference type="Proteomes" id="UP000286954"/>
    </source>
</evidence>
<dbReference type="PANTHER" id="PTHR47755:SF1">
    <property type="entry name" value="CELL DIVISION PROTEIN FTSX"/>
    <property type="match status" value="1"/>
</dbReference>
<dbReference type="GO" id="GO:0016020">
    <property type="term" value="C:membrane"/>
    <property type="evidence" value="ECO:0007669"/>
    <property type="project" value="InterPro"/>
</dbReference>
<name>A0A3T0E6P0_9PROT</name>
<protein>
    <submittedName>
        <fullName evidence="1">Uncharacterized protein</fullName>
    </submittedName>
</protein>
<dbReference type="InterPro" id="IPR004513">
    <property type="entry name" value="FtsX"/>
</dbReference>
<dbReference type="PROSITE" id="PS51257">
    <property type="entry name" value="PROKAR_LIPOPROTEIN"/>
    <property type="match status" value="1"/>
</dbReference>
<dbReference type="EMBL" id="CP018911">
    <property type="protein sequence ID" value="AZU02930.1"/>
    <property type="molecule type" value="Genomic_DNA"/>
</dbReference>
<dbReference type="GO" id="GO:0051301">
    <property type="term" value="P:cell division"/>
    <property type="evidence" value="ECO:0007669"/>
    <property type="project" value="InterPro"/>
</dbReference>
<dbReference type="KEGG" id="gak:X907_0382"/>
<dbReference type="GO" id="GO:0032153">
    <property type="term" value="C:cell division site"/>
    <property type="evidence" value="ECO:0007669"/>
    <property type="project" value="TreeGrafter"/>
</dbReference>
<proteinExistence type="predicted"/>